<dbReference type="InterPro" id="IPR023296">
    <property type="entry name" value="Glyco_hydro_beta-prop_sf"/>
</dbReference>
<accession>A0A6G7PSX2</accession>
<proteinExistence type="predicted"/>
<evidence type="ECO:0000313" key="1">
    <source>
        <dbReference type="EMBL" id="QIJ70775.1"/>
    </source>
</evidence>
<dbReference type="RefSeq" id="WP_166030998.1">
    <property type="nucleotide sequence ID" value="NZ_CP048877.1"/>
</dbReference>
<dbReference type="Proteomes" id="UP000502179">
    <property type="component" value="Chromosome"/>
</dbReference>
<name>A0A6G7PSX2_9BACT</name>
<organism evidence="1 2">
    <name type="scientific">Thermosulfuriphilus ammonigenes</name>
    <dbReference type="NCBI Taxonomy" id="1936021"/>
    <lineage>
        <taxon>Bacteria</taxon>
        <taxon>Pseudomonadati</taxon>
        <taxon>Thermodesulfobacteriota</taxon>
        <taxon>Thermodesulfobacteria</taxon>
        <taxon>Thermodesulfobacteriales</taxon>
        <taxon>Thermodesulfobacteriaceae</taxon>
        <taxon>Thermosulfuriphilus</taxon>
    </lineage>
</organism>
<dbReference type="KEGG" id="tav:G4V39_00155"/>
<dbReference type="PANTHER" id="PTHR35279">
    <property type="match status" value="1"/>
</dbReference>
<dbReference type="SUPFAM" id="SSF75005">
    <property type="entry name" value="Arabinanase/levansucrase/invertase"/>
    <property type="match status" value="1"/>
</dbReference>
<keyword evidence="2" id="KW-1185">Reference proteome</keyword>
<dbReference type="AlphaFoldDB" id="A0A6G7PSX2"/>
<sequence>MFVWKKIGLIFKPNSEFYWMKSHAQLPTVDHLDASIYRVYFASRDEYNISRIGYFDIDIRFPDIILDCSVSPVLSPGPPGCFDEHGVYPSSIITINGIKYLYYIGWNKGSEYPLFYSSIGLAISEDGGKNFYRFSSAPIMARSQYDPCLVTSPFVFYANGIWKMFYVSGIKWEKYNNRLISFYHIKYAYSYNAINWLPTGHVLLNFKDDSETNIARCSLLKIENQYHCWYSYASLDFSYSIGYALSSDGFLFIRKDNLSFSPETFTFDDQMMCYPYVIRHKDTLYMFYNGNQYGHDGIALAILEGMS</sequence>
<evidence type="ECO:0000313" key="2">
    <source>
        <dbReference type="Proteomes" id="UP000502179"/>
    </source>
</evidence>
<dbReference type="PANTHER" id="PTHR35279:SF1">
    <property type="entry name" value="ARABINANASE_LEVANSUCRASE_INVERTASE"/>
    <property type="match status" value="1"/>
</dbReference>
<reference evidence="1 2" key="1">
    <citation type="submission" date="2020-02" db="EMBL/GenBank/DDBJ databases">
        <title>Genome analysis of Thermosulfuriphilus ammonigenes ST65T, an anaerobic thermophilic chemolithoautotrophic bacterium isolated from a deep-sea hydrothermal vent.</title>
        <authorList>
            <person name="Slobodkina G."/>
            <person name="Allioux M."/>
            <person name="Merkel A."/>
            <person name="Alain K."/>
            <person name="Jebbar M."/>
            <person name="Slobodkin A."/>
        </authorList>
    </citation>
    <scope>NUCLEOTIDE SEQUENCE [LARGE SCALE GENOMIC DNA]</scope>
    <source>
        <strain evidence="1 2">ST65</strain>
    </source>
</reference>
<gene>
    <name evidence="1" type="ORF">G4V39_00155</name>
</gene>
<dbReference type="Gene3D" id="2.115.10.20">
    <property type="entry name" value="Glycosyl hydrolase domain, family 43"/>
    <property type="match status" value="2"/>
</dbReference>
<dbReference type="EMBL" id="CP048877">
    <property type="protein sequence ID" value="QIJ70775.1"/>
    <property type="molecule type" value="Genomic_DNA"/>
</dbReference>
<protein>
    <submittedName>
        <fullName evidence="1">Uncharacterized protein</fullName>
    </submittedName>
</protein>